<keyword evidence="1" id="KW-0732">Signal</keyword>
<sequence>MYKFTLLLICFVGLVWSETCPSGQVSDCIHTSCASGSDLTCMDGLCSCTSTGPQKCISRDDCLAITNWNCREQDRHCIDNMCQCIRLP</sequence>
<protein>
    <submittedName>
        <fullName evidence="3 4">Serine protease inhibitor Cvsi-1-like</fullName>
    </submittedName>
</protein>
<dbReference type="GO" id="GO:0004867">
    <property type="term" value="F:serine-type endopeptidase inhibitor activity"/>
    <property type="evidence" value="ECO:0007669"/>
    <property type="project" value="UniProtKB-KW"/>
</dbReference>
<evidence type="ECO:0000256" key="1">
    <source>
        <dbReference type="SAM" id="SignalP"/>
    </source>
</evidence>
<evidence type="ECO:0000313" key="4">
    <source>
        <dbReference type="RefSeq" id="XP_022330991.1"/>
    </source>
</evidence>
<dbReference type="GeneID" id="111101983"/>
<feature type="signal peptide" evidence="1">
    <location>
        <begin position="1"/>
        <end position="17"/>
    </location>
</feature>
<keyword evidence="2" id="KW-1185">Reference proteome</keyword>
<dbReference type="KEGG" id="cvn:111129119"/>
<reference evidence="3 4" key="2">
    <citation type="submission" date="2025-04" db="UniProtKB">
        <authorList>
            <consortium name="RefSeq"/>
        </authorList>
    </citation>
    <scope>IDENTIFICATION</scope>
    <source>
        <tissue evidence="3 4">Whole sample</tissue>
    </source>
</reference>
<reference evidence="2" key="1">
    <citation type="submission" date="2024-06" db="UniProtKB">
        <authorList>
            <consortium name="RefSeq"/>
        </authorList>
    </citation>
    <scope>NUCLEOTIDE SEQUENCE [LARGE SCALE GENOMIC DNA]</scope>
</reference>
<evidence type="ECO:0000313" key="3">
    <source>
        <dbReference type="RefSeq" id="XP_022290381.1"/>
    </source>
</evidence>
<accession>A0A8B8AG99</accession>
<proteinExistence type="predicted"/>
<dbReference type="Proteomes" id="UP000694844">
    <property type="component" value="Chromosome 1"/>
</dbReference>
<organism evidence="2 3">
    <name type="scientific">Crassostrea virginica</name>
    <name type="common">Eastern oyster</name>
    <dbReference type="NCBI Taxonomy" id="6565"/>
    <lineage>
        <taxon>Eukaryota</taxon>
        <taxon>Metazoa</taxon>
        <taxon>Spiralia</taxon>
        <taxon>Lophotrochozoa</taxon>
        <taxon>Mollusca</taxon>
        <taxon>Bivalvia</taxon>
        <taxon>Autobranchia</taxon>
        <taxon>Pteriomorphia</taxon>
        <taxon>Ostreida</taxon>
        <taxon>Ostreoidea</taxon>
        <taxon>Ostreidae</taxon>
        <taxon>Crassostrea</taxon>
    </lineage>
</organism>
<dbReference type="RefSeq" id="XP_022330991.1">
    <property type="nucleotide sequence ID" value="XM_022475283.1"/>
</dbReference>
<dbReference type="AlphaFoldDB" id="A0A8B8AG99"/>
<dbReference type="OrthoDB" id="6040679at2759"/>
<name>A0A8B8AG99_CRAVI</name>
<gene>
    <name evidence="3" type="primary">LOC111101983</name>
    <name evidence="4" type="synonym">LOC111129119</name>
</gene>
<evidence type="ECO:0000313" key="2">
    <source>
        <dbReference type="Proteomes" id="UP000694844"/>
    </source>
</evidence>
<dbReference type="RefSeq" id="XP_022290381.1">
    <property type="nucleotide sequence ID" value="XM_022434673.1"/>
</dbReference>
<keyword evidence="3 4" id="KW-0722">Serine protease inhibitor</keyword>
<dbReference type="KEGG" id="cvn:111101983"/>
<feature type="chain" id="PRO_5044665832" evidence="1">
    <location>
        <begin position="18"/>
        <end position="88"/>
    </location>
</feature>
<keyword evidence="3 4" id="KW-0646">Protease inhibitor</keyword>